<evidence type="ECO:0000256" key="7">
    <source>
        <dbReference type="ARBA" id="ARBA00023172"/>
    </source>
</evidence>
<dbReference type="GO" id="GO:0044826">
    <property type="term" value="P:viral genome integration into host DNA"/>
    <property type="evidence" value="ECO:0007669"/>
    <property type="project" value="UniProtKB-KW"/>
</dbReference>
<sequence>MSRKRSPENSGLPARWRHVHGAYYYQVPPGLELFWDGKKTYRLGKTLPEAYKAWALRIDTNDKTNTIGQLLDRYLLQVVPKKSPKTQTANVLYVKQLRAVFGSMPINSIIPQYVYKYVEMRSHKKLSDSGRTTGGKTIAHREIEVLSHAYTKAVEWGLINKHPFKGEIRLEGERPRDRYVEDWEIIECLSLNSKRKKGSVFAIQAYMRIKLMTGMARSDLLRLKMADIADDGIRIQRHKTQNSTGKRTHYEMTPDLKRAIEMAKAARPVLSQFLFCNRKAEGYIDEATGNVHGWDSMWGRFIERVMSETKVTERFTEHDLRAKCASDAVTLEHARALLSHADSRTTDAIYRRKPERVRPLGGI</sequence>
<keyword evidence="8" id="KW-1160">Virus entry into host cell</keyword>
<dbReference type="PANTHER" id="PTHR30349:SF64">
    <property type="entry name" value="PROPHAGE INTEGRASE INTD-RELATED"/>
    <property type="match status" value="1"/>
</dbReference>
<name>A0A6J5LIJ5_9CAUD</name>
<gene>
    <name evidence="10" type="ORF">UFOVP140_9</name>
</gene>
<dbReference type="GO" id="GO:0015074">
    <property type="term" value="P:DNA integration"/>
    <property type="evidence" value="ECO:0007669"/>
    <property type="project" value="UniProtKB-KW"/>
</dbReference>
<evidence type="ECO:0000313" key="10">
    <source>
        <dbReference type="EMBL" id="CAB4132946.1"/>
    </source>
</evidence>
<dbReference type="InterPro" id="IPR013762">
    <property type="entry name" value="Integrase-like_cat_sf"/>
</dbReference>
<evidence type="ECO:0000256" key="1">
    <source>
        <dbReference type="ARBA" id="ARBA00008857"/>
    </source>
</evidence>
<dbReference type="GO" id="GO:0016787">
    <property type="term" value="F:hydrolase activity"/>
    <property type="evidence" value="ECO:0007669"/>
    <property type="project" value="UniProtKB-KW"/>
</dbReference>
<dbReference type="Gene3D" id="1.10.443.10">
    <property type="entry name" value="Intergrase catalytic core"/>
    <property type="match status" value="1"/>
</dbReference>
<protein>
    <recommendedName>
        <fullName evidence="2">Integrase</fullName>
    </recommendedName>
</protein>
<evidence type="ECO:0000256" key="6">
    <source>
        <dbReference type="ARBA" id="ARBA00023125"/>
    </source>
</evidence>
<dbReference type="GO" id="GO:0016740">
    <property type="term" value="F:transferase activity"/>
    <property type="evidence" value="ECO:0007669"/>
    <property type="project" value="UniProtKB-KW"/>
</dbReference>
<evidence type="ECO:0000256" key="2">
    <source>
        <dbReference type="ARBA" id="ARBA00016082"/>
    </source>
</evidence>
<dbReference type="InterPro" id="IPR002104">
    <property type="entry name" value="Integrase_catalytic"/>
</dbReference>
<dbReference type="InterPro" id="IPR010998">
    <property type="entry name" value="Integrase_recombinase_N"/>
</dbReference>
<dbReference type="Pfam" id="PF00589">
    <property type="entry name" value="Phage_integrase"/>
    <property type="match status" value="1"/>
</dbReference>
<dbReference type="GO" id="GO:0006310">
    <property type="term" value="P:DNA recombination"/>
    <property type="evidence" value="ECO:0007669"/>
    <property type="project" value="UniProtKB-KW"/>
</dbReference>
<keyword evidence="3" id="KW-0808">Transferase</keyword>
<keyword evidence="4" id="KW-0378">Hydrolase</keyword>
<dbReference type="EMBL" id="LR796271">
    <property type="protein sequence ID" value="CAB4132946.1"/>
    <property type="molecule type" value="Genomic_DNA"/>
</dbReference>
<accession>A0A6J5LIJ5</accession>
<keyword evidence="7" id="KW-0233">DNA recombination</keyword>
<evidence type="ECO:0000259" key="9">
    <source>
        <dbReference type="Pfam" id="PF00589"/>
    </source>
</evidence>
<keyword evidence="6" id="KW-0238">DNA-binding</keyword>
<evidence type="ECO:0000256" key="5">
    <source>
        <dbReference type="ARBA" id="ARBA00022908"/>
    </source>
</evidence>
<comment type="similarity">
    <text evidence="1">Belongs to the 'phage' integrase family.</text>
</comment>
<evidence type="ECO:0000256" key="8">
    <source>
        <dbReference type="ARBA" id="ARBA00023195"/>
    </source>
</evidence>
<reference evidence="10" key="1">
    <citation type="submission" date="2020-04" db="EMBL/GenBank/DDBJ databases">
        <authorList>
            <person name="Chiriac C."/>
            <person name="Salcher M."/>
            <person name="Ghai R."/>
            <person name="Kavagutti S V."/>
        </authorList>
    </citation>
    <scope>NUCLEOTIDE SEQUENCE</scope>
</reference>
<feature type="domain" description="Tyr recombinase" evidence="9">
    <location>
        <begin position="203"/>
        <end position="353"/>
    </location>
</feature>
<dbReference type="GO" id="GO:0075713">
    <property type="term" value="P:establishment of integrated proviral latency"/>
    <property type="evidence" value="ECO:0007669"/>
    <property type="project" value="UniProtKB-KW"/>
</dbReference>
<dbReference type="GO" id="GO:0003677">
    <property type="term" value="F:DNA binding"/>
    <property type="evidence" value="ECO:0007669"/>
    <property type="project" value="UniProtKB-KW"/>
</dbReference>
<keyword evidence="5" id="KW-0229">DNA integration</keyword>
<proteinExistence type="inferred from homology"/>
<evidence type="ECO:0000256" key="3">
    <source>
        <dbReference type="ARBA" id="ARBA00022679"/>
    </source>
</evidence>
<dbReference type="PANTHER" id="PTHR30349">
    <property type="entry name" value="PHAGE INTEGRASE-RELATED"/>
    <property type="match status" value="1"/>
</dbReference>
<dbReference type="InterPro" id="IPR050090">
    <property type="entry name" value="Tyrosine_recombinase_XerCD"/>
</dbReference>
<dbReference type="Gene3D" id="1.10.150.130">
    <property type="match status" value="1"/>
</dbReference>
<dbReference type="InterPro" id="IPR011010">
    <property type="entry name" value="DNA_brk_join_enz"/>
</dbReference>
<dbReference type="SUPFAM" id="SSF56349">
    <property type="entry name" value="DNA breaking-rejoining enzymes"/>
    <property type="match status" value="1"/>
</dbReference>
<keyword evidence="8" id="KW-1179">Viral genome integration</keyword>
<evidence type="ECO:0000256" key="4">
    <source>
        <dbReference type="ARBA" id="ARBA00022801"/>
    </source>
</evidence>
<organism evidence="10">
    <name type="scientific">uncultured Caudovirales phage</name>
    <dbReference type="NCBI Taxonomy" id="2100421"/>
    <lineage>
        <taxon>Viruses</taxon>
        <taxon>Duplodnaviria</taxon>
        <taxon>Heunggongvirae</taxon>
        <taxon>Uroviricota</taxon>
        <taxon>Caudoviricetes</taxon>
        <taxon>Peduoviridae</taxon>
        <taxon>Maltschvirus</taxon>
        <taxon>Maltschvirus maltsch</taxon>
    </lineage>
</organism>